<evidence type="ECO:0000313" key="2">
    <source>
        <dbReference type="EMBL" id="RSU03782.1"/>
    </source>
</evidence>
<reference evidence="2 3" key="1">
    <citation type="submission" date="2017-05" db="EMBL/GenBank/DDBJ databases">
        <title>Vagococcus spp. assemblies.</title>
        <authorList>
            <person name="Gulvik C.A."/>
        </authorList>
    </citation>
    <scope>NUCLEOTIDE SEQUENCE [LARGE SCALE GENOMIC DNA]</scope>
    <source>
        <strain evidence="2 3">NCFB 2497</strain>
    </source>
</reference>
<dbReference type="OrthoDB" id="4624at2"/>
<dbReference type="Pfam" id="PF12822">
    <property type="entry name" value="ECF_trnsprt"/>
    <property type="match status" value="1"/>
</dbReference>
<keyword evidence="1" id="KW-0472">Membrane</keyword>
<feature type="transmembrane region" description="Helical" evidence="1">
    <location>
        <begin position="106"/>
        <end position="130"/>
    </location>
</feature>
<gene>
    <name evidence="2" type="ORF">CBF32_03685</name>
</gene>
<accession>A0A369B2S2</accession>
<dbReference type="EMBL" id="NGJX01000003">
    <property type="protein sequence ID" value="RSU03782.1"/>
    <property type="molecule type" value="Genomic_DNA"/>
</dbReference>
<feature type="transmembrane region" description="Helical" evidence="1">
    <location>
        <begin position="142"/>
        <end position="165"/>
    </location>
</feature>
<dbReference type="AlphaFoldDB" id="A0A369B2S2"/>
<keyword evidence="3" id="KW-1185">Reference proteome</keyword>
<organism evidence="2 3">
    <name type="scientific">Vagococcus fluvialis</name>
    <dbReference type="NCBI Taxonomy" id="2738"/>
    <lineage>
        <taxon>Bacteria</taxon>
        <taxon>Bacillati</taxon>
        <taxon>Bacillota</taxon>
        <taxon>Bacilli</taxon>
        <taxon>Lactobacillales</taxon>
        <taxon>Enterococcaceae</taxon>
        <taxon>Vagococcus</taxon>
    </lineage>
</organism>
<keyword evidence="1" id="KW-1133">Transmembrane helix</keyword>
<evidence type="ECO:0000256" key="1">
    <source>
        <dbReference type="SAM" id="Phobius"/>
    </source>
</evidence>
<name>A0A369B2S2_9ENTE</name>
<dbReference type="InterPro" id="IPR030949">
    <property type="entry name" value="ECF_S_folate_fam"/>
</dbReference>
<sequence>MEKQRFTTKSIALMGVLIGLRIVLSQFLSITTPFVKISFFFIPVVIMAIMFGPVLTGAGNAIGDFIGALLFPAGGAYFPGFTLTALIAGLIYGASYHKKELTLKRIIITNIIVTFLVSFPLNTLWLYMIFSSSVVAMIPTRLIASLILCAVQIAVTYSLANVSVFQKQVIKFNA</sequence>
<evidence type="ECO:0000313" key="3">
    <source>
        <dbReference type="Proteomes" id="UP000288197"/>
    </source>
</evidence>
<feature type="transmembrane region" description="Helical" evidence="1">
    <location>
        <begin position="37"/>
        <end position="56"/>
    </location>
</feature>
<proteinExistence type="predicted"/>
<feature type="transmembrane region" description="Helical" evidence="1">
    <location>
        <begin position="76"/>
        <end position="94"/>
    </location>
</feature>
<dbReference type="Proteomes" id="UP000288197">
    <property type="component" value="Unassembled WGS sequence"/>
</dbReference>
<dbReference type="GeneID" id="63145951"/>
<dbReference type="RefSeq" id="WP_114289146.1">
    <property type="nucleotide sequence ID" value="NZ_CP081459.1"/>
</dbReference>
<dbReference type="GO" id="GO:0022857">
    <property type="term" value="F:transmembrane transporter activity"/>
    <property type="evidence" value="ECO:0007669"/>
    <property type="project" value="InterPro"/>
</dbReference>
<dbReference type="NCBIfam" id="TIGR04518">
    <property type="entry name" value="ECF_S_folT_fam"/>
    <property type="match status" value="1"/>
</dbReference>
<dbReference type="Gene3D" id="1.10.1760.20">
    <property type="match status" value="1"/>
</dbReference>
<protein>
    <submittedName>
        <fullName evidence="2">Uncharacterized protein</fullName>
    </submittedName>
</protein>
<comment type="caution">
    <text evidence="2">The sequence shown here is derived from an EMBL/GenBank/DDBJ whole genome shotgun (WGS) entry which is preliminary data.</text>
</comment>
<keyword evidence="1" id="KW-0812">Transmembrane</keyword>
<dbReference type="InterPro" id="IPR024529">
    <property type="entry name" value="ECF_trnsprt_substrate-spec"/>
</dbReference>
<feature type="transmembrane region" description="Helical" evidence="1">
    <location>
        <begin position="12"/>
        <end position="30"/>
    </location>
</feature>